<organism evidence="8 9">
    <name type="scientific">Nitrosomonas oligotropha</name>
    <dbReference type="NCBI Taxonomy" id="42354"/>
    <lineage>
        <taxon>Bacteria</taxon>
        <taxon>Pseudomonadati</taxon>
        <taxon>Pseudomonadota</taxon>
        <taxon>Betaproteobacteria</taxon>
        <taxon>Nitrosomonadales</taxon>
        <taxon>Nitrosomonadaceae</taxon>
        <taxon>Nitrosomonas</taxon>
    </lineage>
</organism>
<evidence type="ECO:0000256" key="3">
    <source>
        <dbReference type="ARBA" id="ARBA00022552"/>
    </source>
</evidence>
<dbReference type="Pfam" id="PF01782">
    <property type="entry name" value="RimM"/>
    <property type="match status" value="1"/>
</dbReference>
<protein>
    <recommendedName>
        <fullName evidence="5">Ribosome maturation factor RimM</fullName>
    </recommendedName>
</protein>
<dbReference type="PANTHER" id="PTHR33692:SF1">
    <property type="entry name" value="RIBOSOME MATURATION FACTOR RIMM"/>
    <property type="match status" value="1"/>
</dbReference>
<dbReference type="SUPFAM" id="SSF50447">
    <property type="entry name" value="Translation proteins"/>
    <property type="match status" value="1"/>
</dbReference>
<dbReference type="NCBIfam" id="TIGR02273">
    <property type="entry name" value="16S_RimM"/>
    <property type="match status" value="1"/>
</dbReference>
<gene>
    <name evidence="5 8" type="primary">rimM</name>
    <name evidence="8" type="ORF">E6Q60_11015</name>
</gene>
<dbReference type="GO" id="GO:0042274">
    <property type="term" value="P:ribosomal small subunit biogenesis"/>
    <property type="evidence" value="ECO:0007669"/>
    <property type="project" value="UniProtKB-UniRule"/>
</dbReference>
<comment type="similarity">
    <text evidence="5">Belongs to the RimM family.</text>
</comment>
<evidence type="ECO:0000256" key="2">
    <source>
        <dbReference type="ARBA" id="ARBA00022517"/>
    </source>
</evidence>
<dbReference type="GO" id="GO:0043022">
    <property type="term" value="F:ribosome binding"/>
    <property type="evidence" value="ECO:0007669"/>
    <property type="project" value="InterPro"/>
</dbReference>
<name>A0A5C7VNQ2_9PROT</name>
<dbReference type="Gene3D" id="2.30.30.240">
    <property type="entry name" value="PRC-barrel domain"/>
    <property type="match status" value="1"/>
</dbReference>
<feature type="domain" description="Ribosome maturation factor RimM PRC barrel" evidence="7">
    <location>
        <begin position="100"/>
        <end position="167"/>
    </location>
</feature>
<dbReference type="GO" id="GO:0005737">
    <property type="term" value="C:cytoplasm"/>
    <property type="evidence" value="ECO:0007669"/>
    <property type="project" value="UniProtKB-SubCell"/>
</dbReference>
<dbReference type="InterPro" id="IPR002676">
    <property type="entry name" value="RimM_N"/>
</dbReference>
<comment type="subunit">
    <text evidence="5">Binds ribosomal protein uS19.</text>
</comment>
<sequence length="170" mass="19200">MVIMGHIIGPFGVYGWVKVNPYTEYIDGLMQYPVWWLSKDNKDWQKVHVVSGRMNGSILNAKFAEYTDRTQAFVLNGMQIAIPRDQLPDLSENGMDGYYWSDLIGTTVQNLAGEELGKIVGLLETGANDVLCIQNGSEDKKEILIPFVDQFIIKVDLKLSRVIVDWGKDD</sequence>
<evidence type="ECO:0000259" key="7">
    <source>
        <dbReference type="Pfam" id="PF24986"/>
    </source>
</evidence>
<accession>A0A5C7VNQ2</accession>
<evidence type="ECO:0000313" key="8">
    <source>
        <dbReference type="EMBL" id="TXI26961.1"/>
    </source>
</evidence>
<dbReference type="InterPro" id="IPR009000">
    <property type="entry name" value="Transl_B-barrel_sf"/>
</dbReference>
<dbReference type="HAMAP" id="MF_00014">
    <property type="entry name" value="Ribosome_mat_RimM"/>
    <property type="match status" value="1"/>
</dbReference>
<dbReference type="InterPro" id="IPR036976">
    <property type="entry name" value="RimM_N_sf"/>
</dbReference>
<comment type="function">
    <text evidence="5">An accessory protein needed during the final step in the assembly of 30S ribosomal subunit, possibly for assembly of the head region. Essential for efficient processing of 16S rRNA. May be needed both before and after RbfA during the maturation of 16S rRNA. It has affinity for free ribosomal 30S subunits but not for 70S ribosomes.</text>
</comment>
<dbReference type="GO" id="GO:0006364">
    <property type="term" value="P:rRNA processing"/>
    <property type="evidence" value="ECO:0007669"/>
    <property type="project" value="UniProtKB-UniRule"/>
</dbReference>
<dbReference type="Gene3D" id="2.40.30.60">
    <property type="entry name" value="RimM"/>
    <property type="match status" value="1"/>
</dbReference>
<keyword evidence="3 5" id="KW-0698">rRNA processing</keyword>
<keyword evidence="2 5" id="KW-0690">Ribosome biogenesis</keyword>
<dbReference type="InterPro" id="IPR056792">
    <property type="entry name" value="PRC_RimM"/>
</dbReference>
<evidence type="ECO:0000259" key="6">
    <source>
        <dbReference type="Pfam" id="PF01782"/>
    </source>
</evidence>
<dbReference type="InterPro" id="IPR011961">
    <property type="entry name" value="RimM"/>
</dbReference>
<evidence type="ECO:0000313" key="9">
    <source>
        <dbReference type="Proteomes" id="UP000321055"/>
    </source>
</evidence>
<dbReference type="Pfam" id="PF24986">
    <property type="entry name" value="PRC_RimM"/>
    <property type="match status" value="1"/>
</dbReference>
<dbReference type="PANTHER" id="PTHR33692">
    <property type="entry name" value="RIBOSOME MATURATION FACTOR RIMM"/>
    <property type="match status" value="1"/>
</dbReference>
<evidence type="ECO:0000256" key="5">
    <source>
        <dbReference type="HAMAP-Rule" id="MF_00014"/>
    </source>
</evidence>
<dbReference type="InterPro" id="IPR011033">
    <property type="entry name" value="PRC_barrel-like_sf"/>
</dbReference>
<evidence type="ECO:0000256" key="1">
    <source>
        <dbReference type="ARBA" id="ARBA00022490"/>
    </source>
</evidence>
<dbReference type="EMBL" id="SSFX01000089">
    <property type="protein sequence ID" value="TXI26961.1"/>
    <property type="molecule type" value="Genomic_DNA"/>
</dbReference>
<dbReference type="SUPFAM" id="SSF50346">
    <property type="entry name" value="PRC-barrel domain"/>
    <property type="match status" value="1"/>
</dbReference>
<feature type="domain" description="RimM N-terminal" evidence="6">
    <location>
        <begin position="4"/>
        <end position="86"/>
    </location>
</feature>
<keyword evidence="4 5" id="KW-0143">Chaperone</keyword>
<comment type="subcellular location">
    <subcellularLocation>
        <location evidence="5">Cytoplasm</location>
    </subcellularLocation>
</comment>
<proteinExistence type="inferred from homology"/>
<evidence type="ECO:0000256" key="4">
    <source>
        <dbReference type="ARBA" id="ARBA00023186"/>
    </source>
</evidence>
<dbReference type="AlphaFoldDB" id="A0A5C7VNQ2"/>
<comment type="domain">
    <text evidence="5">The PRC barrel domain binds ribosomal protein uS19.</text>
</comment>
<comment type="caution">
    <text evidence="8">The sequence shown here is derived from an EMBL/GenBank/DDBJ whole genome shotgun (WGS) entry which is preliminary data.</text>
</comment>
<dbReference type="Proteomes" id="UP000321055">
    <property type="component" value="Unassembled WGS sequence"/>
</dbReference>
<dbReference type="GO" id="GO:0005840">
    <property type="term" value="C:ribosome"/>
    <property type="evidence" value="ECO:0007669"/>
    <property type="project" value="InterPro"/>
</dbReference>
<reference evidence="8 9" key="1">
    <citation type="submission" date="2018-09" db="EMBL/GenBank/DDBJ databases">
        <title>Metagenome Assembled Genomes from an Advanced Water Purification Facility.</title>
        <authorList>
            <person name="Stamps B.W."/>
            <person name="Spear J.R."/>
        </authorList>
    </citation>
    <scope>NUCLEOTIDE SEQUENCE [LARGE SCALE GENOMIC DNA]</scope>
    <source>
        <strain evidence="8">Bin_54_1</strain>
    </source>
</reference>
<keyword evidence="1 5" id="KW-0963">Cytoplasm</keyword>